<evidence type="ECO:0000259" key="1">
    <source>
        <dbReference type="Pfam" id="PF01300"/>
    </source>
</evidence>
<keyword evidence="3" id="KW-1185">Reference proteome</keyword>
<protein>
    <submittedName>
        <fullName evidence="2">Translation factor (SUA5)</fullName>
    </submittedName>
</protein>
<dbReference type="InterPro" id="IPR006070">
    <property type="entry name" value="Sua5-like_dom"/>
</dbReference>
<accession>A0A380MYW4</accession>
<feature type="domain" description="YrdC-like" evidence="1">
    <location>
        <begin position="9"/>
        <end position="56"/>
    </location>
</feature>
<dbReference type="GO" id="GO:0003725">
    <property type="term" value="F:double-stranded RNA binding"/>
    <property type="evidence" value="ECO:0007669"/>
    <property type="project" value="InterPro"/>
</dbReference>
<dbReference type="AlphaFoldDB" id="A0A380MYW4"/>
<dbReference type="Proteomes" id="UP000254601">
    <property type="component" value="Unassembled WGS sequence"/>
</dbReference>
<evidence type="ECO:0000313" key="3">
    <source>
        <dbReference type="Proteomes" id="UP000254601"/>
    </source>
</evidence>
<evidence type="ECO:0000313" key="2">
    <source>
        <dbReference type="EMBL" id="SUO97739.1"/>
    </source>
</evidence>
<dbReference type="Gene3D" id="3.90.870.10">
    <property type="entry name" value="DHBP synthase"/>
    <property type="match status" value="1"/>
</dbReference>
<dbReference type="SUPFAM" id="SSF55821">
    <property type="entry name" value="YrdC/RibB"/>
    <property type="match status" value="1"/>
</dbReference>
<dbReference type="RefSeq" id="WP_281268165.1">
    <property type="nucleotide sequence ID" value="NZ_LWHB01000153.1"/>
</dbReference>
<sequence length="64" mass="7006">MGVSLADSNELISNPHEWEKSLVNAVDMIIDVGELVVQPTTVVDLTEMPPVIIRQGAGKFPFEK</sequence>
<proteinExistence type="predicted"/>
<gene>
    <name evidence="2" type="primary">yciO_1</name>
    <name evidence="2" type="ORF">NCTC13337_02594</name>
</gene>
<dbReference type="EMBL" id="UHIC01000001">
    <property type="protein sequence ID" value="SUO97739.1"/>
    <property type="molecule type" value="Genomic_DNA"/>
</dbReference>
<name>A0A380MYW4_9GAMM</name>
<dbReference type="Pfam" id="PF01300">
    <property type="entry name" value="Sua5_yciO_yrdC"/>
    <property type="match status" value="1"/>
</dbReference>
<reference evidence="2 3" key="1">
    <citation type="submission" date="2018-06" db="EMBL/GenBank/DDBJ databases">
        <authorList>
            <consortium name="Pathogen Informatics"/>
            <person name="Doyle S."/>
        </authorList>
    </citation>
    <scope>NUCLEOTIDE SEQUENCE [LARGE SCALE GENOMIC DNA]</scope>
    <source>
        <strain evidence="2 3">NCTC13337</strain>
    </source>
</reference>
<dbReference type="InterPro" id="IPR017945">
    <property type="entry name" value="DHBP_synth_RibB-like_a/b_dom"/>
</dbReference>
<organism evidence="2 3">
    <name type="scientific">Suttonella ornithocola</name>
    <dbReference type="NCBI Taxonomy" id="279832"/>
    <lineage>
        <taxon>Bacteria</taxon>
        <taxon>Pseudomonadati</taxon>
        <taxon>Pseudomonadota</taxon>
        <taxon>Gammaproteobacteria</taxon>
        <taxon>Cardiobacteriales</taxon>
        <taxon>Cardiobacteriaceae</taxon>
        <taxon>Suttonella</taxon>
    </lineage>
</organism>